<sequence length="209" mass="23967">MAMQITLPNILTWLSAASPFFISFFFLLESAFNSNWRFFPWVFGLIITQCLAMSLRATGMMKFSLRKYLRHVPSIGIETQRMNDLCSIFEDKFYPEFAAPSTHGVFHAYTLVYIILGVANNPIPQGIAFIVVLSLLMGMDFFWRTTKRGNCETWKDFGVGMIIGGAAGFGIWMLVYNFIDPTLVYFGKEDDMKKCKLGKQQFKCTYKKI</sequence>
<organism evidence="2">
    <name type="scientific">viral metagenome</name>
    <dbReference type="NCBI Taxonomy" id="1070528"/>
    <lineage>
        <taxon>unclassified sequences</taxon>
        <taxon>metagenomes</taxon>
        <taxon>organismal metagenomes</taxon>
    </lineage>
</organism>
<proteinExistence type="predicted"/>
<feature type="transmembrane region" description="Helical" evidence="1">
    <location>
        <begin position="97"/>
        <end position="119"/>
    </location>
</feature>
<feature type="transmembrane region" description="Helical" evidence="1">
    <location>
        <begin position="125"/>
        <end position="145"/>
    </location>
</feature>
<feature type="transmembrane region" description="Helical" evidence="1">
    <location>
        <begin position="38"/>
        <end position="57"/>
    </location>
</feature>
<accession>A0A6C0C1A4</accession>
<dbReference type="EMBL" id="MN739316">
    <property type="protein sequence ID" value="QHS98397.1"/>
    <property type="molecule type" value="Genomic_DNA"/>
</dbReference>
<dbReference type="AlphaFoldDB" id="A0A6C0C1A4"/>
<keyword evidence="1" id="KW-0812">Transmembrane</keyword>
<evidence type="ECO:0000256" key="1">
    <source>
        <dbReference type="SAM" id="Phobius"/>
    </source>
</evidence>
<evidence type="ECO:0000313" key="2">
    <source>
        <dbReference type="EMBL" id="QHS98397.1"/>
    </source>
</evidence>
<reference evidence="2" key="1">
    <citation type="journal article" date="2020" name="Nature">
        <title>Giant virus diversity and host interactions through global metagenomics.</title>
        <authorList>
            <person name="Schulz F."/>
            <person name="Roux S."/>
            <person name="Paez-Espino D."/>
            <person name="Jungbluth S."/>
            <person name="Walsh D.A."/>
            <person name="Denef V.J."/>
            <person name="McMahon K.D."/>
            <person name="Konstantinidis K.T."/>
            <person name="Eloe-Fadrosh E.A."/>
            <person name="Kyrpides N.C."/>
            <person name="Woyke T."/>
        </authorList>
    </citation>
    <scope>NUCLEOTIDE SEQUENCE</scope>
    <source>
        <strain evidence="2">GVMAG-M-3300020185-18</strain>
    </source>
</reference>
<protein>
    <recommendedName>
        <fullName evidence="3">Phosphatidic acid phosphatase type 2/haloperoxidase domain-containing protein</fullName>
    </recommendedName>
</protein>
<feature type="transmembrane region" description="Helical" evidence="1">
    <location>
        <begin position="12"/>
        <end position="32"/>
    </location>
</feature>
<keyword evidence="1" id="KW-1133">Transmembrane helix</keyword>
<evidence type="ECO:0008006" key="3">
    <source>
        <dbReference type="Google" id="ProtNLM"/>
    </source>
</evidence>
<keyword evidence="1" id="KW-0472">Membrane</keyword>
<feature type="transmembrane region" description="Helical" evidence="1">
    <location>
        <begin position="157"/>
        <end position="179"/>
    </location>
</feature>
<name>A0A6C0C1A4_9ZZZZ</name>